<sequence length="120" mass="13887">MPANHRLYNTLSPASIKQWAKSLGNYVYEFVEQILNKSKQLARNIKSLNKLRDYILENKLDSVLNQACEYALKYNLLAVTDLLYVLKNRKYIQPLNTTQTMNPYTHANLRGANYFGGDAR</sequence>
<organism evidence="1 2">
    <name type="scientific">Acinetobacter schindleri NIPH 900</name>
    <dbReference type="NCBI Taxonomy" id="1217675"/>
    <lineage>
        <taxon>Bacteria</taxon>
        <taxon>Pseudomonadati</taxon>
        <taxon>Pseudomonadota</taxon>
        <taxon>Gammaproteobacteria</taxon>
        <taxon>Moraxellales</taxon>
        <taxon>Moraxellaceae</taxon>
        <taxon>Acinetobacter</taxon>
    </lineage>
</organism>
<dbReference type="PATRIC" id="fig|1217675.3.peg.2241"/>
<keyword evidence="2" id="KW-1185">Reference proteome</keyword>
<name>N8WK04_9GAMM</name>
<evidence type="ECO:0000313" key="1">
    <source>
        <dbReference type="EMBL" id="ENV12306.1"/>
    </source>
</evidence>
<dbReference type="Proteomes" id="UP000018438">
    <property type="component" value="Unassembled WGS sequence"/>
</dbReference>
<protein>
    <recommendedName>
        <fullName evidence="3">Transposase</fullName>
    </recommendedName>
</protein>
<dbReference type="HOGENOM" id="CLU_2044637_0_0_6"/>
<evidence type="ECO:0000313" key="2">
    <source>
        <dbReference type="Proteomes" id="UP000018438"/>
    </source>
</evidence>
<dbReference type="AlphaFoldDB" id="N8WK04"/>
<evidence type="ECO:0008006" key="3">
    <source>
        <dbReference type="Google" id="ProtNLM"/>
    </source>
</evidence>
<proteinExistence type="predicted"/>
<comment type="caution">
    <text evidence="1">The sequence shown here is derived from an EMBL/GenBank/DDBJ whole genome shotgun (WGS) entry which is preliminary data.</text>
</comment>
<dbReference type="RefSeq" id="WP_004809197.1">
    <property type="nucleotide sequence ID" value="NZ_KB849443.1"/>
</dbReference>
<gene>
    <name evidence="1" type="ORF">F965_02327</name>
</gene>
<reference evidence="1 2" key="1">
    <citation type="submission" date="2013-02" db="EMBL/GenBank/DDBJ databases">
        <title>The Genome Sequence of Acinetobacter schindleri NIPH 900.</title>
        <authorList>
            <consortium name="The Broad Institute Genome Sequencing Platform"/>
            <consortium name="The Broad Institute Genome Sequencing Center for Infectious Disease"/>
            <person name="Cerqueira G."/>
            <person name="Feldgarden M."/>
            <person name="Courvalin P."/>
            <person name="Perichon B."/>
            <person name="Grillot-Courvalin C."/>
            <person name="Clermont D."/>
            <person name="Rocha E."/>
            <person name="Yoon E.-J."/>
            <person name="Nemec A."/>
            <person name="Walker B."/>
            <person name="Young S.K."/>
            <person name="Zeng Q."/>
            <person name="Gargeya S."/>
            <person name="Fitzgerald M."/>
            <person name="Haas B."/>
            <person name="Abouelleil A."/>
            <person name="Alvarado L."/>
            <person name="Arachchi H.M."/>
            <person name="Berlin A.M."/>
            <person name="Chapman S.B."/>
            <person name="Dewar J."/>
            <person name="Goldberg J."/>
            <person name="Griggs A."/>
            <person name="Gujja S."/>
            <person name="Hansen M."/>
            <person name="Howarth C."/>
            <person name="Imamovic A."/>
            <person name="Larimer J."/>
            <person name="McCowan C."/>
            <person name="Murphy C."/>
            <person name="Neiman D."/>
            <person name="Pearson M."/>
            <person name="Priest M."/>
            <person name="Roberts A."/>
            <person name="Saif S."/>
            <person name="Shea T."/>
            <person name="Sisk P."/>
            <person name="Sykes S."/>
            <person name="Wortman J."/>
            <person name="Nusbaum C."/>
            <person name="Birren B."/>
        </authorList>
    </citation>
    <scope>NUCLEOTIDE SEQUENCE [LARGE SCALE GENOMIC DNA]</scope>
    <source>
        <strain evidence="1 2">NIPH 900</strain>
    </source>
</reference>
<dbReference type="EMBL" id="APPI01000022">
    <property type="protein sequence ID" value="ENV12306.1"/>
    <property type="molecule type" value="Genomic_DNA"/>
</dbReference>
<accession>N8WK04</accession>